<dbReference type="Gene3D" id="3.40.50.720">
    <property type="entry name" value="NAD(P)-binding Rossmann-like Domain"/>
    <property type="match status" value="1"/>
</dbReference>
<feature type="transmembrane region" description="Helical" evidence="7">
    <location>
        <begin position="65"/>
        <end position="84"/>
    </location>
</feature>
<feature type="transmembrane region" description="Helical" evidence="7">
    <location>
        <begin position="150"/>
        <end position="173"/>
    </location>
</feature>
<evidence type="ECO:0000313" key="9">
    <source>
        <dbReference type="EMBL" id="QQG36727.1"/>
    </source>
</evidence>
<keyword evidence="4 7" id="KW-0812">Transmembrane</keyword>
<feature type="transmembrane region" description="Helical" evidence="7">
    <location>
        <begin position="375"/>
        <end position="394"/>
    </location>
</feature>
<accession>A0A7T5R395</accession>
<dbReference type="NCBIfam" id="NF007950">
    <property type="entry name" value="PRK10669.1"/>
    <property type="match status" value="1"/>
</dbReference>
<evidence type="ECO:0000256" key="2">
    <source>
        <dbReference type="ARBA" id="ARBA00005551"/>
    </source>
</evidence>
<evidence type="ECO:0000256" key="6">
    <source>
        <dbReference type="ARBA" id="ARBA00023136"/>
    </source>
</evidence>
<dbReference type="SUPFAM" id="SSF51735">
    <property type="entry name" value="NAD(P)-binding Rossmann-fold domains"/>
    <property type="match status" value="1"/>
</dbReference>
<dbReference type="InterPro" id="IPR003148">
    <property type="entry name" value="RCK_N"/>
</dbReference>
<evidence type="ECO:0000259" key="8">
    <source>
        <dbReference type="PROSITE" id="PS51201"/>
    </source>
</evidence>
<comment type="subcellular location">
    <subcellularLocation>
        <location evidence="1">Membrane</location>
        <topology evidence="1">Multi-pass membrane protein</topology>
    </subcellularLocation>
</comment>
<evidence type="ECO:0000256" key="1">
    <source>
        <dbReference type="ARBA" id="ARBA00004141"/>
    </source>
</evidence>
<dbReference type="Pfam" id="PF02254">
    <property type="entry name" value="TrkA_N"/>
    <property type="match status" value="1"/>
</dbReference>
<feature type="transmembrane region" description="Helical" evidence="7">
    <location>
        <begin position="234"/>
        <end position="267"/>
    </location>
</feature>
<feature type="transmembrane region" description="Helical" evidence="7">
    <location>
        <begin position="91"/>
        <end position="113"/>
    </location>
</feature>
<evidence type="ECO:0000256" key="7">
    <source>
        <dbReference type="SAM" id="Phobius"/>
    </source>
</evidence>
<dbReference type="GO" id="GO:0015297">
    <property type="term" value="F:antiporter activity"/>
    <property type="evidence" value="ECO:0007669"/>
    <property type="project" value="InterPro"/>
</dbReference>
<dbReference type="GO" id="GO:0016020">
    <property type="term" value="C:membrane"/>
    <property type="evidence" value="ECO:0007669"/>
    <property type="project" value="UniProtKB-SubCell"/>
</dbReference>
<evidence type="ECO:0000256" key="5">
    <source>
        <dbReference type="ARBA" id="ARBA00022989"/>
    </source>
</evidence>
<feature type="transmembrane region" description="Helical" evidence="7">
    <location>
        <begin position="119"/>
        <end position="138"/>
    </location>
</feature>
<keyword evidence="6 7" id="KW-0472">Membrane</keyword>
<feature type="transmembrane region" description="Helical" evidence="7">
    <location>
        <begin position="342"/>
        <end position="368"/>
    </location>
</feature>
<feature type="transmembrane region" description="Helical" evidence="7">
    <location>
        <begin position="312"/>
        <end position="336"/>
    </location>
</feature>
<gene>
    <name evidence="9" type="ORF">HYS17_02835</name>
</gene>
<proteinExistence type="inferred from homology"/>
<dbReference type="PROSITE" id="PS51201">
    <property type="entry name" value="RCK_N"/>
    <property type="match status" value="1"/>
</dbReference>
<dbReference type="PANTHER" id="PTHR42751">
    <property type="entry name" value="SODIUM/HYDROGEN EXCHANGER FAMILY/TRKA DOMAIN PROTEIN"/>
    <property type="match status" value="1"/>
</dbReference>
<dbReference type="Pfam" id="PF00999">
    <property type="entry name" value="Na_H_Exchanger"/>
    <property type="match status" value="1"/>
</dbReference>
<keyword evidence="5 7" id="KW-1133">Transmembrane helix</keyword>
<protein>
    <submittedName>
        <fullName evidence="9">Kef family K(+) transporter</fullName>
    </submittedName>
</protein>
<dbReference type="InterPro" id="IPR038770">
    <property type="entry name" value="Na+/solute_symporter_sf"/>
</dbReference>
<dbReference type="InterPro" id="IPR036291">
    <property type="entry name" value="NAD(P)-bd_dom_sf"/>
</dbReference>
<dbReference type="Gene3D" id="1.20.1530.20">
    <property type="match status" value="1"/>
</dbReference>
<name>A0A7T5R395_9BACT</name>
<dbReference type="GO" id="GO:1902600">
    <property type="term" value="P:proton transmembrane transport"/>
    <property type="evidence" value="ECO:0007669"/>
    <property type="project" value="InterPro"/>
</dbReference>
<feature type="transmembrane region" description="Helical" evidence="7">
    <location>
        <begin position="35"/>
        <end position="53"/>
    </location>
</feature>
<keyword evidence="3" id="KW-0813">Transport</keyword>
<feature type="transmembrane region" description="Helical" evidence="7">
    <location>
        <begin position="6"/>
        <end position="28"/>
    </location>
</feature>
<evidence type="ECO:0000313" key="10">
    <source>
        <dbReference type="Proteomes" id="UP000595362"/>
    </source>
</evidence>
<comment type="similarity">
    <text evidence="2">Belongs to the monovalent cation:proton antiporter 2 (CPA2) transporter (TC 2.A.37) family.</text>
</comment>
<dbReference type="AlphaFoldDB" id="A0A7T5R395"/>
<dbReference type="EMBL" id="CP066681">
    <property type="protein sequence ID" value="QQG36727.1"/>
    <property type="molecule type" value="Genomic_DNA"/>
</dbReference>
<dbReference type="Proteomes" id="UP000595362">
    <property type="component" value="Chromosome"/>
</dbReference>
<dbReference type="GO" id="GO:0006813">
    <property type="term" value="P:potassium ion transport"/>
    <property type="evidence" value="ECO:0007669"/>
    <property type="project" value="InterPro"/>
</dbReference>
<reference evidence="9 10" key="1">
    <citation type="submission" date="2020-07" db="EMBL/GenBank/DDBJ databases">
        <title>Huge and variable diversity of episymbiotic CPR bacteria and DPANN archaea in groundwater ecosystems.</title>
        <authorList>
            <person name="He C.Y."/>
            <person name="Keren R."/>
            <person name="Whittaker M."/>
            <person name="Farag I.F."/>
            <person name="Doudna J."/>
            <person name="Cate J.H.D."/>
            <person name="Banfield J.F."/>
        </authorList>
    </citation>
    <scope>NUCLEOTIDE SEQUENCE [LARGE SCALE GENOMIC DNA]</scope>
    <source>
        <strain evidence="9">NC_groundwater_70_Ag_B-0.1um_54_66</strain>
    </source>
</reference>
<feature type="domain" description="RCK N-terminal" evidence="8">
    <location>
        <begin position="430"/>
        <end position="547"/>
    </location>
</feature>
<dbReference type="PANTHER" id="PTHR42751:SF1">
    <property type="entry name" value="CATION_PROTON ANTIPORTER YBAL-RELATED"/>
    <property type="match status" value="1"/>
</dbReference>
<evidence type="ECO:0000256" key="3">
    <source>
        <dbReference type="ARBA" id="ARBA00022448"/>
    </source>
</evidence>
<dbReference type="InterPro" id="IPR006153">
    <property type="entry name" value="Cation/H_exchanger_TM"/>
</dbReference>
<sequence length="569" mass="61917">MAVPHDLPLVSTIAVGMSLAFVLGLAAVKLRIPPIVGYLLAGVIMGPHTPGFVADLRLAEQLSEIGIVLLMFGVGLHFSLKDLLEVRKIALPGAVTQIAVAMAMGAGLTWFWGWPLASGLMFGLALSVASTVVLLRSLEEHNLIQTNDGRIAIGWLIVEDLVMVLALVLIPALAMNFGAGASGHGVAPATPVWQTMGMALAKLVVFVLFMLVVGKRLLPWLLTEVARTRSRELFTLAVFGMALGVAYGAAKMFGVSFALGAFFAGMMIRESDLNHEVADRALPFQDAFAVLFFVSVGMLFDPAVLWESPLHVVAVVAIIMIGKSLAALLIVMLFGYPLKTGLLVSAGLAQIGEFSFILTTIGMTYGLLPEEGRNLILAGAMISIALNPLAFFFSRQSYEYVGRRPRLSSIFNVADNDLACLRADEKQSLRDLVVMVGYGRVGRHVAENIQNARIDLVVVDQNRERVEALRENGFHAIAGDASYPEVLRQATIDRAVAIVITVPDPFEARRILETARDLRPDIQVLVRAHNDEELSYFMEQNVNLALTGPREIGRHMVEYLRQMRPEIIN</sequence>
<feature type="transmembrane region" description="Helical" evidence="7">
    <location>
        <begin position="287"/>
        <end position="305"/>
    </location>
</feature>
<evidence type="ECO:0000256" key="4">
    <source>
        <dbReference type="ARBA" id="ARBA00022692"/>
    </source>
</evidence>
<organism evidence="9 10">
    <name type="scientific">Micavibrio aeruginosavorus</name>
    <dbReference type="NCBI Taxonomy" id="349221"/>
    <lineage>
        <taxon>Bacteria</taxon>
        <taxon>Pseudomonadati</taxon>
        <taxon>Bdellovibrionota</taxon>
        <taxon>Bdellovibrionia</taxon>
        <taxon>Bdellovibrionales</taxon>
        <taxon>Pseudobdellovibrionaceae</taxon>
        <taxon>Micavibrio</taxon>
    </lineage>
</organism>
<feature type="transmembrane region" description="Helical" evidence="7">
    <location>
        <begin position="193"/>
        <end position="213"/>
    </location>
</feature>